<keyword evidence="10" id="KW-1133">Transmembrane helix</keyword>
<keyword evidence="4 9" id="KW-0349">Heme</keyword>
<keyword evidence="6 9" id="KW-0560">Oxidoreductase</keyword>
<dbReference type="PANTHER" id="PTHR46300:SF7">
    <property type="entry name" value="P450, PUTATIVE (EUROFUNG)-RELATED"/>
    <property type="match status" value="1"/>
</dbReference>
<feature type="transmembrane region" description="Helical" evidence="10">
    <location>
        <begin position="6"/>
        <end position="25"/>
    </location>
</feature>
<evidence type="ECO:0000256" key="6">
    <source>
        <dbReference type="ARBA" id="ARBA00023002"/>
    </source>
</evidence>
<dbReference type="PANTHER" id="PTHR46300">
    <property type="entry name" value="P450, PUTATIVE (EUROFUNG)-RELATED-RELATED"/>
    <property type="match status" value="1"/>
</dbReference>
<dbReference type="PRINTS" id="PR00463">
    <property type="entry name" value="EP450I"/>
</dbReference>
<evidence type="ECO:0000256" key="8">
    <source>
        <dbReference type="ARBA" id="ARBA00023033"/>
    </source>
</evidence>
<dbReference type="SUPFAM" id="SSF48264">
    <property type="entry name" value="Cytochrome P450"/>
    <property type="match status" value="1"/>
</dbReference>
<dbReference type="Pfam" id="PF00067">
    <property type="entry name" value="p450"/>
    <property type="match status" value="2"/>
</dbReference>
<keyword evidence="5 9" id="KW-0479">Metal-binding</keyword>
<dbReference type="InterPro" id="IPR050364">
    <property type="entry name" value="Cytochrome_P450_fung"/>
</dbReference>
<accession>A0AAD5VEN8</accession>
<keyword evidence="12" id="KW-1185">Reference proteome</keyword>
<evidence type="ECO:0000313" key="11">
    <source>
        <dbReference type="EMBL" id="KAJ3554403.1"/>
    </source>
</evidence>
<comment type="caution">
    <text evidence="11">The sequence shown here is derived from an EMBL/GenBank/DDBJ whole genome shotgun (WGS) entry which is preliminary data.</text>
</comment>
<dbReference type="InterPro" id="IPR017972">
    <property type="entry name" value="Cyt_P450_CS"/>
</dbReference>
<dbReference type="InterPro" id="IPR002401">
    <property type="entry name" value="Cyt_P450_E_grp-I"/>
</dbReference>
<dbReference type="GO" id="GO:0020037">
    <property type="term" value="F:heme binding"/>
    <property type="evidence" value="ECO:0007669"/>
    <property type="project" value="InterPro"/>
</dbReference>
<evidence type="ECO:0008006" key="13">
    <source>
        <dbReference type="Google" id="ProtNLM"/>
    </source>
</evidence>
<dbReference type="AlphaFoldDB" id="A0AAD5VEN8"/>
<evidence type="ECO:0000256" key="10">
    <source>
        <dbReference type="SAM" id="Phobius"/>
    </source>
</evidence>
<evidence type="ECO:0000256" key="5">
    <source>
        <dbReference type="ARBA" id="ARBA00022723"/>
    </source>
</evidence>
<evidence type="ECO:0000256" key="9">
    <source>
        <dbReference type="RuleBase" id="RU000461"/>
    </source>
</evidence>
<dbReference type="GO" id="GO:0004497">
    <property type="term" value="F:monooxygenase activity"/>
    <property type="evidence" value="ECO:0007669"/>
    <property type="project" value="UniProtKB-KW"/>
</dbReference>
<dbReference type="Proteomes" id="UP001213000">
    <property type="component" value="Unassembled WGS sequence"/>
</dbReference>
<dbReference type="GO" id="GO:0016705">
    <property type="term" value="F:oxidoreductase activity, acting on paired donors, with incorporation or reduction of molecular oxygen"/>
    <property type="evidence" value="ECO:0007669"/>
    <property type="project" value="InterPro"/>
</dbReference>
<keyword evidence="10" id="KW-0812">Transmembrane</keyword>
<keyword evidence="8 9" id="KW-0503">Monooxygenase</keyword>
<dbReference type="InterPro" id="IPR001128">
    <property type="entry name" value="Cyt_P450"/>
</dbReference>
<comment type="pathway">
    <text evidence="2">Secondary metabolite biosynthesis.</text>
</comment>
<evidence type="ECO:0000256" key="7">
    <source>
        <dbReference type="ARBA" id="ARBA00023004"/>
    </source>
</evidence>
<dbReference type="InterPro" id="IPR036396">
    <property type="entry name" value="Cyt_P450_sf"/>
</dbReference>
<organism evidence="11 12">
    <name type="scientific">Leucocoprinus birnbaumii</name>
    <dbReference type="NCBI Taxonomy" id="56174"/>
    <lineage>
        <taxon>Eukaryota</taxon>
        <taxon>Fungi</taxon>
        <taxon>Dikarya</taxon>
        <taxon>Basidiomycota</taxon>
        <taxon>Agaricomycotina</taxon>
        <taxon>Agaricomycetes</taxon>
        <taxon>Agaricomycetidae</taxon>
        <taxon>Agaricales</taxon>
        <taxon>Agaricineae</taxon>
        <taxon>Agaricaceae</taxon>
        <taxon>Leucocoprinus</taxon>
    </lineage>
</organism>
<evidence type="ECO:0000256" key="3">
    <source>
        <dbReference type="ARBA" id="ARBA00010617"/>
    </source>
</evidence>
<keyword evidence="10" id="KW-0472">Membrane</keyword>
<protein>
    <recommendedName>
        <fullName evidence="13">Cytochrome P450</fullName>
    </recommendedName>
</protein>
<evidence type="ECO:0000256" key="1">
    <source>
        <dbReference type="ARBA" id="ARBA00001971"/>
    </source>
</evidence>
<gene>
    <name evidence="11" type="ORF">NP233_g12428</name>
</gene>
<keyword evidence="7 9" id="KW-0408">Iron</keyword>
<comment type="cofactor">
    <cofactor evidence="1">
        <name>heme</name>
        <dbReference type="ChEBI" id="CHEBI:30413"/>
    </cofactor>
</comment>
<dbReference type="Gene3D" id="1.10.630.10">
    <property type="entry name" value="Cytochrome P450"/>
    <property type="match status" value="1"/>
</dbReference>
<name>A0AAD5VEN8_9AGAR</name>
<proteinExistence type="inferred from homology"/>
<comment type="similarity">
    <text evidence="3 9">Belongs to the cytochrome P450 family.</text>
</comment>
<dbReference type="CDD" id="cd11065">
    <property type="entry name" value="CYP64-like"/>
    <property type="match status" value="1"/>
</dbReference>
<dbReference type="PROSITE" id="PS00086">
    <property type="entry name" value="CYTOCHROME_P450"/>
    <property type="match status" value="1"/>
</dbReference>
<dbReference type="EMBL" id="JANIEX010001792">
    <property type="protein sequence ID" value="KAJ3554403.1"/>
    <property type="molecule type" value="Genomic_DNA"/>
</dbReference>
<evidence type="ECO:0000313" key="12">
    <source>
        <dbReference type="Proteomes" id="UP001213000"/>
    </source>
</evidence>
<evidence type="ECO:0000256" key="2">
    <source>
        <dbReference type="ARBA" id="ARBA00005179"/>
    </source>
</evidence>
<sequence>MDILNAYGVVLLCIATSLHFSLGYFQKKKRPLPPSIPGWPIVGNAFQIPLTYVHRFYKDLGQKLGSKMLYVEAMGHHIVVLNDVQIAVDLLEKRSAIYSSRPRMCMLAEVIGATQFFAILPYGEAWRNHRRIFQQHFSTNITPREQDKALDFIRKSLLPNLFQKPQSFKDHLEGCIGGISLSMTYGLPVLPTSDPLIHKSTTAFAIATSTGSPGKYLVNVLPILKYVPSWFPGAGFKRWAPIAKQIVDDIRDEPYEKAIKMIDEGVAGESFVSCSLDAIQIEEAGKGVDERQVSERYVRQAACQIFGAAAETTIASISTFILAMLKNPEIQRKAQQEVDSVVGSERLPDFLDSDELPYLNAVLKEVLRWNPISPLGVPHATTDDDVYAGFMENGILKTDVLDPFTVATFGFGRRICPGSHIALSILYLAAASILSLFDISPEVDENGKPVDFEPEFTSDSIVSEPLPFPCKILPRKDKSIEELLQEYMGVDVL</sequence>
<dbReference type="GO" id="GO:0005506">
    <property type="term" value="F:iron ion binding"/>
    <property type="evidence" value="ECO:0007669"/>
    <property type="project" value="InterPro"/>
</dbReference>
<dbReference type="PRINTS" id="PR00385">
    <property type="entry name" value="P450"/>
</dbReference>
<evidence type="ECO:0000256" key="4">
    <source>
        <dbReference type="ARBA" id="ARBA00022617"/>
    </source>
</evidence>
<reference evidence="11" key="1">
    <citation type="submission" date="2022-07" db="EMBL/GenBank/DDBJ databases">
        <title>Genome Sequence of Leucocoprinus birnbaumii.</title>
        <authorList>
            <person name="Buettner E."/>
        </authorList>
    </citation>
    <scope>NUCLEOTIDE SEQUENCE</scope>
    <source>
        <strain evidence="11">VT141</strain>
    </source>
</reference>